<dbReference type="SUPFAM" id="SSF56436">
    <property type="entry name" value="C-type lectin-like"/>
    <property type="match status" value="1"/>
</dbReference>
<dbReference type="Proteomes" id="UP001152803">
    <property type="component" value="Unassembled WGS sequence"/>
</dbReference>
<feature type="transmembrane region" description="Helical" evidence="2">
    <location>
        <begin position="34"/>
        <end position="59"/>
    </location>
</feature>
<keyword evidence="2" id="KW-1133">Transmembrane helix</keyword>
<keyword evidence="5" id="KW-1185">Reference proteome</keyword>
<proteinExistence type="predicted"/>
<dbReference type="InterPro" id="IPR016187">
    <property type="entry name" value="CTDL_fold"/>
</dbReference>
<dbReference type="AlphaFoldDB" id="A0A9Q1I8G0"/>
<dbReference type="OrthoDB" id="10059571at2759"/>
<dbReference type="GO" id="GO:0005886">
    <property type="term" value="C:plasma membrane"/>
    <property type="evidence" value="ECO:0007669"/>
    <property type="project" value="UniProtKB-SubCell"/>
</dbReference>
<dbReference type="PANTHER" id="PTHR45710">
    <property type="entry name" value="C-TYPE LECTIN DOMAIN-CONTAINING PROTEIN 180"/>
    <property type="match status" value="1"/>
</dbReference>
<comment type="caution">
    <text evidence="4">The sequence shown here is derived from an EMBL/GenBank/DDBJ whole genome shotgun (WGS) entry which is preliminary data.</text>
</comment>
<dbReference type="Pfam" id="PF00059">
    <property type="entry name" value="Lectin_C"/>
    <property type="match status" value="1"/>
</dbReference>
<dbReference type="InterPro" id="IPR001304">
    <property type="entry name" value="C-type_lectin-like"/>
</dbReference>
<name>A0A9Q1I8G0_CONCO</name>
<gene>
    <name evidence="4" type="ORF">COCON_G00004790</name>
</gene>
<dbReference type="InterPro" id="IPR050828">
    <property type="entry name" value="C-type_lectin/matrix_domain"/>
</dbReference>
<dbReference type="PROSITE" id="PS50041">
    <property type="entry name" value="C_TYPE_LECTIN_2"/>
    <property type="match status" value="1"/>
</dbReference>
<dbReference type="InterPro" id="IPR016186">
    <property type="entry name" value="C-type_lectin-like/link_sf"/>
</dbReference>
<protein>
    <recommendedName>
        <fullName evidence="3">C-type lectin domain-containing protein</fullName>
    </recommendedName>
</protein>
<dbReference type="EMBL" id="JAFJMO010000001">
    <property type="protein sequence ID" value="KAJ8287820.1"/>
    <property type="molecule type" value="Genomic_DNA"/>
</dbReference>
<evidence type="ECO:0000313" key="5">
    <source>
        <dbReference type="Proteomes" id="UP001152803"/>
    </source>
</evidence>
<keyword evidence="2" id="KW-0812">Transmembrane</keyword>
<evidence type="ECO:0000259" key="3">
    <source>
        <dbReference type="PROSITE" id="PS50041"/>
    </source>
</evidence>
<dbReference type="Gene3D" id="3.10.100.10">
    <property type="entry name" value="Mannose-Binding Protein A, subunit A"/>
    <property type="match status" value="1"/>
</dbReference>
<evidence type="ECO:0000256" key="1">
    <source>
        <dbReference type="ARBA" id="ARBA00004401"/>
    </source>
</evidence>
<keyword evidence="2" id="KW-0472">Membrane</keyword>
<dbReference type="SMART" id="SM00034">
    <property type="entry name" value="CLECT"/>
    <property type="match status" value="1"/>
</dbReference>
<accession>A0A9Q1I8G0</accession>
<sequence length="206" mass="23375">MKIKIGRDYEIAEPKTKFPDESTKLQDVQRRARLYLGLCIILALLSLILLLGICILGTARQSRCNDVEEKRCTPQECRPFCPDQALPCTNCDAGWHGFEGSCFYLSNDLHTWRESRDQCKKMAGDLAVIKNQRLQDFLVKKGTMMYWIGVTHVKSGMPFWVNDTVAESNLAGSQIEKCGFLIGRSDPNDKWKTTICSHSSAYICQK</sequence>
<comment type="subcellular location">
    <subcellularLocation>
        <location evidence="1">Cell membrane</location>
        <topology evidence="1">Single-pass type II membrane protein</topology>
    </subcellularLocation>
</comment>
<evidence type="ECO:0000313" key="4">
    <source>
        <dbReference type="EMBL" id="KAJ8287820.1"/>
    </source>
</evidence>
<reference evidence="4" key="1">
    <citation type="journal article" date="2023" name="Science">
        <title>Genome structures resolve the early diversification of teleost fishes.</title>
        <authorList>
            <person name="Parey E."/>
            <person name="Louis A."/>
            <person name="Montfort J."/>
            <person name="Bouchez O."/>
            <person name="Roques C."/>
            <person name="Iampietro C."/>
            <person name="Lluch J."/>
            <person name="Castinel A."/>
            <person name="Donnadieu C."/>
            <person name="Desvignes T."/>
            <person name="Floi Bucao C."/>
            <person name="Jouanno E."/>
            <person name="Wen M."/>
            <person name="Mejri S."/>
            <person name="Dirks R."/>
            <person name="Jansen H."/>
            <person name="Henkel C."/>
            <person name="Chen W.J."/>
            <person name="Zahm M."/>
            <person name="Cabau C."/>
            <person name="Klopp C."/>
            <person name="Thompson A.W."/>
            <person name="Robinson-Rechavi M."/>
            <person name="Braasch I."/>
            <person name="Lecointre G."/>
            <person name="Bobe J."/>
            <person name="Postlethwait J.H."/>
            <person name="Berthelot C."/>
            <person name="Roest Crollius H."/>
            <person name="Guiguen Y."/>
        </authorList>
    </citation>
    <scope>NUCLEOTIDE SEQUENCE</scope>
    <source>
        <strain evidence="4">Concon-B</strain>
    </source>
</reference>
<feature type="domain" description="C-type lectin" evidence="3">
    <location>
        <begin position="98"/>
        <end position="205"/>
    </location>
</feature>
<dbReference type="PANTHER" id="PTHR45710:SF28">
    <property type="entry name" value="C-TYPE LECTIN DOMAIN FAMILY 4 MEMBER C ISOFORM 1"/>
    <property type="match status" value="1"/>
</dbReference>
<evidence type="ECO:0000256" key="2">
    <source>
        <dbReference type="SAM" id="Phobius"/>
    </source>
</evidence>
<organism evidence="4 5">
    <name type="scientific">Conger conger</name>
    <name type="common">Conger eel</name>
    <name type="synonym">Muraena conger</name>
    <dbReference type="NCBI Taxonomy" id="82655"/>
    <lineage>
        <taxon>Eukaryota</taxon>
        <taxon>Metazoa</taxon>
        <taxon>Chordata</taxon>
        <taxon>Craniata</taxon>
        <taxon>Vertebrata</taxon>
        <taxon>Euteleostomi</taxon>
        <taxon>Actinopterygii</taxon>
        <taxon>Neopterygii</taxon>
        <taxon>Teleostei</taxon>
        <taxon>Anguilliformes</taxon>
        <taxon>Congridae</taxon>
        <taxon>Conger</taxon>
    </lineage>
</organism>